<dbReference type="GO" id="GO:0016747">
    <property type="term" value="F:acyltransferase activity, transferring groups other than amino-acyl groups"/>
    <property type="evidence" value="ECO:0007669"/>
    <property type="project" value="InterPro"/>
</dbReference>
<feature type="domain" description="N-acetyltransferase" evidence="3">
    <location>
        <begin position="2"/>
        <end position="172"/>
    </location>
</feature>
<dbReference type="RefSeq" id="WP_073180712.1">
    <property type="nucleotide sequence ID" value="NZ_FQWL01000005.1"/>
</dbReference>
<dbReference type="AlphaFoldDB" id="A0A1M5NH76"/>
<accession>A0A1M5NH76</accession>
<dbReference type="PROSITE" id="PS51186">
    <property type="entry name" value="GNAT"/>
    <property type="match status" value="1"/>
</dbReference>
<evidence type="ECO:0000259" key="3">
    <source>
        <dbReference type="PROSITE" id="PS51186"/>
    </source>
</evidence>
<proteinExistence type="predicted"/>
<dbReference type="InterPro" id="IPR000182">
    <property type="entry name" value="GNAT_dom"/>
</dbReference>
<dbReference type="PANTHER" id="PTHR43877">
    <property type="entry name" value="AMINOALKYLPHOSPHONATE N-ACETYLTRANSFERASE-RELATED-RELATED"/>
    <property type="match status" value="1"/>
</dbReference>
<dbReference type="OrthoDB" id="7205533at2"/>
<dbReference type="Gene3D" id="3.40.630.30">
    <property type="match status" value="1"/>
</dbReference>
<dbReference type="Proteomes" id="UP000184532">
    <property type="component" value="Unassembled WGS sequence"/>
</dbReference>
<dbReference type="STRING" id="570519.SAMN04488116_2795"/>
<dbReference type="SUPFAM" id="SSF55729">
    <property type="entry name" value="Acyl-CoA N-acyltransferases (Nat)"/>
    <property type="match status" value="1"/>
</dbReference>
<dbReference type="EMBL" id="FQWL01000005">
    <property type="protein sequence ID" value="SHG88878.1"/>
    <property type="molecule type" value="Genomic_DNA"/>
</dbReference>
<keyword evidence="1" id="KW-0808">Transferase</keyword>
<reference evidence="5" key="1">
    <citation type="submission" date="2016-11" db="EMBL/GenBank/DDBJ databases">
        <authorList>
            <person name="Varghese N."/>
            <person name="Submissions S."/>
        </authorList>
    </citation>
    <scope>NUCLEOTIDE SEQUENCE [LARGE SCALE GENOMIC DNA]</scope>
    <source>
        <strain evidence="5">DSM 22638</strain>
    </source>
</reference>
<evidence type="ECO:0000313" key="5">
    <source>
        <dbReference type="Proteomes" id="UP000184532"/>
    </source>
</evidence>
<name>A0A1M5NH76_9FLAO</name>
<evidence type="ECO:0000313" key="4">
    <source>
        <dbReference type="EMBL" id="SHG88878.1"/>
    </source>
</evidence>
<keyword evidence="2" id="KW-0012">Acyltransferase</keyword>
<evidence type="ECO:0000256" key="2">
    <source>
        <dbReference type="ARBA" id="ARBA00023315"/>
    </source>
</evidence>
<dbReference type="InterPro" id="IPR050832">
    <property type="entry name" value="Bact_Acetyltransf"/>
</dbReference>
<evidence type="ECO:0000256" key="1">
    <source>
        <dbReference type="ARBA" id="ARBA00022679"/>
    </source>
</evidence>
<sequence length="172" mass="19994">MIQLKQATHEDAAHIALLARFTFTETFGHYFRDRSDLETYLNQTFNVPKLQDSLKKSNNLFWLAYIDQLPVGYSKLKLDSPTPFLQSDSICQLQKIYVLKDFLSHKVGLPLQNAILEHAVKKGIKNIWLSVLKENARAIRFYEKNGFNILGDHDFQIGKEHFEFLAMAKNLY</sequence>
<dbReference type="Pfam" id="PF00583">
    <property type="entry name" value="Acetyltransf_1"/>
    <property type="match status" value="1"/>
</dbReference>
<dbReference type="InterPro" id="IPR016181">
    <property type="entry name" value="Acyl_CoA_acyltransferase"/>
</dbReference>
<gene>
    <name evidence="4" type="ORF">SAMN04488116_2795</name>
</gene>
<protein>
    <recommendedName>
        <fullName evidence="3">N-acetyltransferase domain-containing protein</fullName>
    </recommendedName>
</protein>
<organism evidence="4 5">
    <name type="scientific">Flagellimonas flava</name>
    <dbReference type="NCBI Taxonomy" id="570519"/>
    <lineage>
        <taxon>Bacteria</taxon>
        <taxon>Pseudomonadati</taxon>
        <taxon>Bacteroidota</taxon>
        <taxon>Flavobacteriia</taxon>
        <taxon>Flavobacteriales</taxon>
        <taxon>Flavobacteriaceae</taxon>
        <taxon>Flagellimonas</taxon>
    </lineage>
</organism>
<keyword evidence="5" id="KW-1185">Reference proteome</keyword>
<dbReference type="CDD" id="cd04301">
    <property type="entry name" value="NAT_SF"/>
    <property type="match status" value="1"/>
</dbReference>